<accession>A0AA38IJB1</accession>
<comment type="caution">
    <text evidence="1">The sequence shown here is derived from an EMBL/GenBank/DDBJ whole genome shotgun (WGS) entry which is preliminary data.</text>
</comment>
<dbReference type="EMBL" id="JALNTZ010000003">
    <property type="protein sequence ID" value="KAJ3658813.1"/>
    <property type="molecule type" value="Genomic_DNA"/>
</dbReference>
<protein>
    <submittedName>
        <fullName evidence="1">Uncharacterized protein</fullName>
    </submittedName>
</protein>
<dbReference type="Proteomes" id="UP001168821">
    <property type="component" value="Unassembled WGS sequence"/>
</dbReference>
<organism evidence="1 2">
    <name type="scientific">Zophobas morio</name>
    <dbReference type="NCBI Taxonomy" id="2755281"/>
    <lineage>
        <taxon>Eukaryota</taxon>
        <taxon>Metazoa</taxon>
        <taxon>Ecdysozoa</taxon>
        <taxon>Arthropoda</taxon>
        <taxon>Hexapoda</taxon>
        <taxon>Insecta</taxon>
        <taxon>Pterygota</taxon>
        <taxon>Neoptera</taxon>
        <taxon>Endopterygota</taxon>
        <taxon>Coleoptera</taxon>
        <taxon>Polyphaga</taxon>
        <taxon>Cucujiformia</taxon>
        <taxon>Tenebrionidae</taxon>
        <taxon>Zophobas</taxon>
    </lineage>
</organism>
<keyword evidence="2" id="KW-1185">Reference proteome</keyword>
<proteinExistence type="predicted"/>
<sequence>MLFDDNDIKEELWKEREGGGVITRGGLRNKMNMVHQLLYPASTIYHSVLCRQLVACLNAALFVSFTRNGKYVFCSTALFLNQLFTSIDFNATISAVM</sequence>
<evidence type="ECO:0000313" key="2">
    <source>
        <dbReference type="Proteomes" id="UP001168821"/>
    </source>
</evidence>
<dbReference type="AlphaFoldDB" id="A0AA38IJB1"/>
<evidence type="ECO:0000313" key="1">
    <source>
        <dbReference type="EMBL" id="KAJ3658813.1"/>
    </source>
</evidence>
<reference evidence="1" key="1">
    <citation type="journal article" date="2023" name="G3 (Bethesda)">
        <title>Whole genome assemblies of Zophobas morio and Tenebrio molitor.</title>
        <authorList>
            <person name="Kaur S."/>
            <person name="Stinson S.A."/>
            <person name="diCenzo G.C."/>
        </authorList>
    </citation>
    <scope>NUCLEOTIDE SEQUENCE</scope>
    <source>
        <strain evidence="1">QUZm001</strain>
    </source>
</reference>
<name>A0AA38IJB1_9CUCU</name>
<gene>
    <name evidence="1" type="ORF">Zmor_010534</name>
</gene>